<protein>
    <recommendedName>
        <fullName evidence="4">Carboxypeptidase regulatory-like domain-containing protein</fullName>
    </recommendedName>
</protein>
<dbReference type="OrthoDB" id="268362at2"/>
<gene>
    <name evidence="2" type="ORF">DTL42_01755</name>
</gene>
<name>A0A368KU42_9BACT</name>
<feature type="compositionally biased region" description="Basic and acidic residues" evidence="1">
    <location>
        <begin position="72"/>
        <end position="81"/>
    </location>
</feature>
<evidence type="ECO:0000256" key="1">
    <source>
        <dbReference type="SAM" id="MobiDB-lite"/>
    </source>
</evidence>
<evidence type="ECO:0000313" key="3">
    <source>
        <dbReference type="Proteomes" id="UP000253562"/>
    </source>
</evidence>
<evidence type="ECO:0008006" key="4">
    <source>
        <dbReference type="Google" id="ProtNLM"/>
    </source>
</evidence>
<evidence type="ECO:0000313" key="2">
    <source>
        <dbReference type="EMBL" id="RCS53918.1"/>
    </source>
</evidence>
<dbReference type="Proteomes" id="UP000253562">
    <property type="component" value="Unassembled WGS sequence"/>
</dbReference>
<feature type="region of interest" description="Disordered" evidence="1">
    <location>
        <begin position="72"/>
        <end position="99"/>
    </location>
</feature>
<sequence length="158" mass="16890">MIPQIILSHFSRQLSHRALLVGSLALFSVALGCNSQPTGDIVPTSPAAGMATYQGKPLEFYQIRFVPEEGRPAAGVTDEKGNFTLGTNDVGDGAPTGKHRVAVSYVGPPKPPEWGVTDFSPTPPPKFKVPEKFSDPEKSGITVEVPDDGKTDFVIEIE</sequence>
<proteinExistence type="predicted"/>
<dbReference type="EMBL" id="QPEX01000010">
    <property type="protein sequence ID" value="RCS53918.1"/>
    <property type="molecule type" value="Genomic_DNA"/>
</dbReference>
<organism evidence="2 3">
    <name type="scientific">Bremerella cremea</name>
    <dbReference type="NCBI Taxonomy" id="1031537"/>
    <lineage>
        <taxon>Bacteria</taxon>
        <taxon>Pseudomonadati</taxon>
        <taxon>Planctomycetota</taxon>
        <taxon>Planctomycetia</taxon>
        <taxon>Pirellulales</taxon>
        <taxon>Pirellulaceae</taxon>
        <taxon>Bremerella</taxon>
    </lineage>
</organism>
<reference evidence="2 3" key="1">
    <citation type="submission" date="2018-07" db="EMBL/GenBank/DDBJ databases">
        <title>Comparative genomes isolates from brazilian mangrove.</title>
        <authorList>
            <person name="De Araujo J.E."/>
            <person name="Taketani R.G."/>
            <person name="Silva M.C.P."/>
            <person name="Lourenco M.V."/>
            <person name="Oliveira V.M."/>
            <person name="Andreote F.D."/>
        </authorList>
    </citation>
    <scope>NUCLEOTIDE SEQUENCE [LARGE SCALE GENOMIC DNA]</scope>
    <source>
        <strain evidence="2 3">HEX PRIS-MGV</strain>
    </source>
</reference>
<dbReference type="AlphaFoldDB" id="A0A368KU42"/>
<feature type="region of interest" description="Disordered" evidence="1">
    <location>
        <begin position="112"/>
        <end position="150"/>
    </location>
</feature>
<dbReference type="RefSeq" id="WP_114366982.1">
    <property type="nucleotide sequence ID" value="NZ_QPEX01000010.1"/>
</dbReference>
<accession>A0A368KU42</accession>
<feature type="compositionally biased region" description="Basic and acidic residues" evidence="1">
    <location>
        <begin position="128"/>
        <end position="138"/>
    </location>
</feature>
<comment type="caution">
    <text evidence="2">The sequence shown here is derived from an EMBL/GenBank/DDBJ whole genome shotgun (WGS) entry which is preliminary data.</text>
</comment>